<proteinExistence type="predicted"/>
<comment type="caution">
    <text evidence="1">The sequence shown here is derived from an EMBL/GenBank/DDBJ whole genome shotgun (WGS) entry which is preliminary data.</text>
</comment>
<evidence type="ECO:0008006" key="3">
    <source>
        <dbReference type="Google" id="ProtNLM"/>
    </source>
</evidence>
<sequence length="288" mass="32995">MVPRVWFHKLKEHLVASGFVLSKPDASLFIKISGEIVLYVLAYVDDIIVTGNQAAYVDDFVKSLELNQRKYILDLLKKFQMEQSNGSPTPMVCQFMYKPLDQHFKVVKRILRYLQGTMDYGISFKVSFCLSLVGYFDANWGIDLDDKHLTIGFYVFLGGSLLSWGLRKQQVVSRSTAEAEYRGLAHATAEIIWLESLLFKLKVQIDGKVVVWCDNSGAVVVLANSVMHSKFKHVELDFFLFERKWRELIVGHVPSQNHIADVLTKPLSTPFFNKFRSSLCVVSKYEHI</sequence>
<dbReference type="SUPFAM" id="SSF56672">
    <property type="entry name" value="DNA/RNA polymerases"/>
    <property type="match status" value="1"/>
</dbReference>
<organism evidence="1 2">
    <name type="scientific">Gossypium australe</name>
    <dbReference type="NCBI Taxonomy" id="47621"/>
    <lineage>
        <taxon>Eukaryota</taxon>
        <taxon>Viridiplantae</taxon>
        <taxon>Streptophyta</taxon>
        <taxon>Embryophyta</taxon>
        <taxon>Tracheophyta</taxon>
        <taxon>Spermatophyta</taxon>
        <taxon>Magnoliopsida</taxon>
        <taxon>eudicotyledons</taxon>
        <taxon>Gunneridae</taxon>
        <taxon>Pentapetalae</taxon>
        <taxon>rosids</taxon>
        <taxon>malvids</taxon>
        <taxon>Malvales</taxon>
        <taxon>Malvaceae</taxon>
        <taxon>Malvoideae</taxon>
        <taxon>Gossypium</taxon>
    </lineage>
</organism>
<keyword evidence="2" id="KW-1185">Reference proteome</keyword>
<dbReference type="OrthoDB" id="998579at2759"/>
<accession>A0A5B6V8H9</accession>
<reference evidence="2" key="1">
    <citation type="journal article" date="2019" name="Plant Biotechnol. J.">
        <title>Genome sequencing of the Australian wild diploid species Gossypium australe highlights disease resistance and delayed gland morphogenesis.</title>
        <authorList>
            <person name="Cai Y."/>
            <person name="Cai X."/>
            <person name="Wang Q."/>
            <person name="Wang P."/>
            <person name="Zhang Y."/>
            <person name="Cai C."/>
            <person name="Xu Y."/>
            <person name="Wang K."/>
            <person name="Zhou Z."/>
            <person name="Wang C."/>
            <person name="Geng S."/>
            <person name="Li B."/>
            <person name="Dong Q."/>
            <person name="Hou Y."/>
            <person name="Wang H."/>
            <person name="Ai P."/>
            <person name="Liu Z."/>
            <person name="Yi F."/>
            <person name="Sun M."/>
            <person name="An G."/>
            <person name="Cheng J."/>
            <person name="Zhang Y."/>
            <person name="Shi Q."/>
            <person name="Xie Y."/>
            <person name="Shi X."/>
            <person name="Chang Y."/>
            <person name="Huang F."/>
            <person name="Chen Y."/>
            <person name="Hong S."/>
            <person name="Mi L."/>
            <person name="Sun Q."/>
            <person name="Zhang L."/>
            <person name="Zhou B."/>
            <person name="Peng R."/>
            <person name="Zhang X."/>
            <person name="Liu F."/>
        </authorList>
    </citation>
    <scope>NUCLEOTIDE SEQUENCE [LARGE SCALE GENOMIC DNA]</scope>
    <source>
        <strain evidence="2">cv. PA1801</strain>
    </source>
</reference>
<evidence type="ECO:0000313" key="2">
    <source>
        <dbReference type="Proteomes" id="UP000325315"/>
    </source>
</evidence>
<dbReference type="EMBL" id="SMMG02000007">
    <property type="protein sequence ID" value="KAA3465439.1"/>
    <property type="molecule type" value="Genomic_DNA"/>
</dbReference>
<dbReference type="Proteomes" id="UP000325315">
    <property type="component" value="Unassembled WGS sequence"/>
</dbReference>
<name>A0A5B6V8H9_9ROSI</name>
<dbReference type="PANTHER" id="PTHR11439:SF467">
    <property type="entry name" value="INTEGRASE CATALYTIC DOMAIN-CONTAINING PROTEIN"/>
    <property type="match status" value="1"/>
</dbReference>
<dbReference type="CDD" id="cd09272">
    <property type="entry name" value="RNase_HI_RT_Ty1"/>
    <property type="match status" value="1"/>
</dbReference>
<dbReference type="InterPro" id="IPR043502">
    <property type="entry name" value="DNA/RNA_pol_sf"/>
</dbReference>
<dbReference type="PANTHER" id="PTHR11439">
    <property type="entry name" value="GAG-POL-RELATED RETROTRANSPOSON"/>
    <property type="match status" value="1"/>
</dbReference>
<evidence type="ECO:0000313" key="1">
    <source>
        <dbReference type="EMBL" id="KAA3465439.1"/>
    </source>
</evidence>
<gene>
    <name evidence="1" type="ORF">EPI10_000600</name>
</gene>
<protein>
    <recommendedName>
        <fullName evidence="3">Retrovirus-related Pol polyprotein from transposon TNT 1-94</fullName>
    </recommendedName>
</protein>
<dbReference type="AlphaFoldDB" id="A0A5B6V8H9"/>